<dbReference type="GO" id="GO:0030435">
    <property type="term" value="P:sporulation resulting in formation of a cellular spore"/>
    <property type="evidence" value="ECO:0007669"/>
    <property type="project" value="InterPro"/>
</dbReference>
<name>F4A0R6_MAHA5</name>
<reference evidence="2 3" key="2">
    <citation type="journal article" date="2011" name="Stand. Genomic Sci.">
        <title>Complete genome sequence of Mahella australiensis type strain (50-1 BON).</title>
        <authorList>
            <person name="Sikorski J."/>
            <person name="Teshima H."/>
            <person name="Nolan M."/>
            <person name="Lucas S."/>
            <person name="Hammon N."/>
            <person name="Deshpande S."/>
            <person name="Cheng J.F."/>
            <person name="Pitluck S."/>
            <person name="Liolios K."/>
            <person name="Pagani I."/>
            <person name="Ivanova N."/>
            <person name="Huntemann M."/>
            <person name="Mavromatis K."/>
            <person name="Ovchinikova G."/>
            <person name="Pati A."/>
            <person name="Tapia R."/>
            <person name="Han C."/>
            <person name="Goodwin L."/>
            <person name="Chen A."/>
            <person name="Palaniappan K."/>
            <person name="Land M."/>
            <person name="Hauser L."/>
            <person name="Ngatchou-Djao O.D."/>
            <person name="Rohde M."/>
            <person name="Pukall R."/>
            <person name="Spring S."/>
            <person name="Abt B."/>
            <person name="Goker M."/>
            <person name="Detter J.C."/>
            <person name="Woyke T."/>
            <person name="Bristow J."/>
            <person name="Markowitz V."/>
            <person name="Hugenholtz P."/>
            <person name="Eisen J.A."/>
            <person name="Kyrpides N.C."/>
            <person name="Klenk H.P."/>
            <person name="Lapidus A."/>
        </authorList>
    </citation>
    <scope>NUCLEOTIDE SEQUENCE [LARGE SCALE GENOMIC DNA]</scope>
    <source>
        <strain evidence="3">DSM 15567 / CIP 107919 / 50-1 BON</strain>
    </source>
</reference>
<feature type="domain" description="Sporulation stage II protein D amidase enhancer LytB N-terminal" evidence="1">
    <location>
        <begin position="59"/>
        <end position="169"/>
    </location>
</feature>
<dbReference type="InterPro" id="IPR014225">
    <property type="entry name" value="Spore_II_D_firmicutes"/>
</dbReference>
<dbReference type="NCBIfam" id="TIGR02870">
    <property type="entry name" value="spore_II_D"/>
    <property type="match status" value="1"/>
</dbReference>
<proteinExistence type="predicted"/>
<evidence type="ECO:0000313" key="2">
    <source>
        <dbReference type="EMBL" id="AEE96962.1"/>
    </source>
</evidence>
<dbReference type="RefSeq" id="WP_013781390.1">
    <property type="nucleotide sequence ID" value="NC_015520.1"/>
</dbReference>
<dbReference type="PANTHER" id="PTHR30032">
    <property type="entry name" value="N-ACETYLMURAMOYL-L-ALANINE AMIDASE-RELATED"/>
    <property type="match status" value="1"/>
</dbReference>
<dbReference type="InterPro" id="IPR013693">
    <property type="entry name" value="SpoIID/LytB_N"/>
</dbReference>
<dbReference type="AlphaFoldDB" id="F4A0R6"/>
<protein>
    <submittedName>
        <fullName evidence="2">Stage II sporulation protein D</fullName>
    </submittedName>
</protein>
<dbReference type="eggNOG" id="COG2385">
    <property type="taxonomic scope" value="Bacteria"/>
</dbReference>
<sequence length="344" mass="38000">MGRIILWVVVLVIIATVVFPFIIVNISINHFTPAEQDRADDDKIGMSLDDIQSIKINFYNEKAGKLEEIPLEEYIKGVVAAEMPALFEPEALKAQAVAARTYAVNKMKIFGKGGCDKHPGADICSDSAHCQAWESVDEQKKKWGMLNYYAYSKKIAQAVDDTAGEIITYDDQPILPAFHAISGGKTENSGDVWSQNLPYLKSVTSDGEESAPKFTAEKDISVQNFISSFKTHYPNANINAKNIKNSISILDTSEGGRVKDIKVGDVTIKGTEFRSIYDLNSTNFKIYFNGNNIKIVTIGYGHGVGMSQYGANSMAKNGSTYQEILKHYYTGVEIKDIASVYTQK</sequence>
<dbReference type="Proteomes" id="UP000008457">
    <property type="component" value="Chromosome"/>
</dbReference>
<dbReference type="STRING" id="697281.Mahau_1781"/>
<evidence type="ECO:0000313" key="3">
    <source>
        <dbReference type="Proteomes" id="UP000008457"/>
    </source>
</evidence>
<evidence type="ECO:0000259" key="1">
    <source>
        <dbReference type="Pfam" id="PF08486"/>
    </source>
</evidence>
<dbReference type="EMBL" id="CP002360">
    <property type="protein sequence ID" value="AEE96962.1"/>
    <property type="molecule type" value="Genomic_DNA"/>
</dbReference>
<dbReference type="PANTHER" id="PTHR30032:SF4">
    <property type="entry name" value="AMIDASE ENHANCER"/>
    <property type="match status" value="1"/>
</dbReference>
<dbReference type="NCBIfam" id="TIGR02669">
    <property type="entry name" value="SpoIID_LytB"/>
    <property type="match status" value="1"/>
</dbReference>
<dbReference type="InterPro" id="IPR051922">
    <property type="entry name" value="Bact_Sporulation_Assoc"/>
</dbReference>
<accession>F4A0R6</accession>
<dbReference type="OrthoDB" id="9794671at2"/>
<dbReference type="Pfam" id="PF08486">
    <property type="entry name" value="SpoIID"/>
    <property type="match status" value="1"/>
</dbReference>
<dbReference type="GO" id="GO:0030288">
    <property type="term" value="C:outer membrane-bounded periplasmic space"/>
    <property type="evidence" value="ECO:0007669"/>
    <property type="project" value="TreeGrafter"/>
</dbReference>
<gene>
    <name evidence="2" type="ordered locus">Mahau_1781</name>
</gene>
<dbReference type="InterPro" id="IPR013486">
    <property type="entry name" value="SpoIID/LytB"/>
</dbReference>
<dbReference type="HOGENOM" id="CLU_021203_1_1_9"/>
<dbReference type="KEGG" id="mas:Mahau_1781"/>
<reference evidence="3" key="1">
    <citation type="submission" date="2010-11" db="EMBL/GenBank/DDBJ databases">
        <title>The complete genome of Mahella australiensis DSM 15567.</title>
        <authorList>
            <consortium name="US DOE Joint Genome Institute (JGI-PGF)"/>
            <person name="Lucas S."/>
            <person name="Copeland A."/>
            <person name="Lapidus A."/>
            <person name="Bruce D."/>
            <person name="Goodwin L."/>
            <person name="Pitluck S."/>
            <person name="Kyrpides N."/>
            <person name="Mavromatis K."/>
            <person name="Pagani I."/>
            <person name="Ivanova N."/>
            <person name="Teshima H."/>
            <person name="Brettin T."/>
            <person name="Detter J.C."/>
            <person name="Han C."/>
            <person name="Tapia R."/>
            <person name="Land M."/>
            <person name="Hauser L."/>
            <person name="Markowitz V."/>
            <person name="Cheng J.-F."/>
            <person name="Hugenholtz P."/>
            <person name="Woyke T."/>
            <person name="Wu D."/>
            <person name="Spring S."/>
            <person name="Pukall R."/>
            <person name="Steenblock K."/>
            <person name="Schneider S."/>
            <person name="Klenk H.-P."/>
            <person name="Eisen J.A."/>
        </authorList>
    </citation>
    <scope>NUCLEOTIDE SEQUENCE [LARGE SCALE GENOMIC DNA]</scope>
    <source>
        <strain evidence="3">DSM 15567 / CIP 107919 / 50-1 BON</strain>
    </source>
</reference>
<organism evidence="2 3">
    <name type="scientific">Mahella australiensis (strain DSM 15567 / CIP 107919 / 50-1 BON)</name>
    <dbReference type="NCBI Taxonomy" id="697281"/>
    <lineage>
        <taxon>Bacteria</taxon>
        <taxon>Bacillati</taxon>
        <taxon>Bacillota</taxon>
        <taxon>Clostridia</taxon>
        <taxon>Thermoanaerobacterales</taxon>
        <taxon>Thermoanaerobacterales Family IV. Incertae Sedis</taxon>
        <taxon>Mahella</taxon>
    </lineage>
</organism>
<keyword evidence="3" id="KW-1185">Reference proteome</keyword>